<reference evidence="2" key="1">
    <citation type="submission" date="2017-05" db="UniProtKB">
        <authorList>
            <consortium name="EnsemblMetazoa"/>
        </authorList>
    </citation>
    <scope>IDENTIFICATION</scope>
</reference>
<protein>
    <submittedName>
        <fullName evidence="2">Uncharacterized protein</fullName>
    </submittedName>
</protein>
<dbReference type="Gene3D" id="2.80.10.50">
    <property type="match status" value="1"/>
</dbReference>
<evidence type="ECO:0000256" key="1">
    <source>
        <dbReference type="SAM" id="MobiDB-lite"/>
    </source>
</evidence>
<accession>A0A1X7TBV5</accession>
<dbReference type="InParanoid" id="A0A1X7TBV5"/>
<dbReference type="EnsemblMetazoa" id="Aqu2.1.12050_001">
    <property type="protein sequence ID" value="Aqu2.1.12050_001"/>
    <property type="gene ID" value="Aqu2.1.12050"/>
</dbReference>
<feature type="compositionally biased region" description="Polar residues" evidence="1">
    <location>
        <begin position="178"/>
        <end position="187"/>
    </location>
</feature>
<sequence>MATEDTPLYVYDGDIIQLYCPLESGYVYSELNSTSDLELDIVSEDRIKIADFAAFSITLEKELTNANISKGKGSTTAVTEKIAYGSIVSLKHQASNNVMTGKNKEVKLSSFEATTASDDNRMPQLLFRVVSPNHELEWGEEGGSPIIISTLLNIEGYLCATGSFFSSKFDEIERTSGHEQTSGSNGRSLEEPTEQQSRIKQQSGVEQPEEYLKYSLTKEDSHKEEMKVGFIKFKGIFKKSPEYGETGSPIQFGEKCRIKHLFTLKYISVTPGEKVILCDLNESNESSLNLRILPIFGSTEREACDFDKIVFQHVESSLYLSVSLRIFQQKNELFNLTLSKDSSVLQSQFKVLQVEKSLLVDCYYAIGFSSFLYDSFKMLNNGDIDKIIHKEVERKVDQIETFYEAQCESTKYRFIHMLWNLDVFIEGLSKKSPQENGGYKLCVRKKSDQEQTDCGESTLAVDLDLHIEKLLYEKSLAQPDLKKWVPLVTLVDLLKRMKESKELLTKYGILEGDIQSCIYSYDKIFVKDHSQNPKCRCYGLTKDTAIDIEMDELDRTVSCSTSPLQRLAPRPFGDDDNAIVSGFLLMLHLLFTKYVFISVRSQRPANESTERNDDPNENLSKNFNKFFKDNCLNWCNILSRLIANENCKISYMSASLLFDICMKEQIIDKNKPIFANYKENVVPMKSEELELIKKMLLMQLNEKDREDLIKFLTGFYSQDKSKPNVAVNNLKFVYNSGLFHIILEYTLKHNTYSIFYKQEVISCCFELLQGLAASSEKVRNEMFRYFLNFLQFKRVTNVMICLINEIFYGNSYLSKKLTKSDLGKIFYTAIMNGTADGHYQWTIVLQTIIENSDQVQVQEHVAQLISKHSNDYLQHILCPREQREVNWLDILKSNEEHKDECHLLLNITDLLASCASGECQYGRLVAMKLIFFDDLME</sequence>
<feature type="region of interest" description="Disordered" evidence="1">
    <location>
        <begin position="173"/>
        <end position="206"/>
    </location>
</feature>
<organism evidence="2">
    <name type="scientific">Amphimedon queenslandica</name>
    <name type="common">Sponge</name>
    <dbReference type="NCBI Taxonomy" id="400682"/>
    <lineage>
        <taxon>Eukaryota</taxon>
        <taxon>Metazoa</taxon>
        <taxon>Porifera</taxon>
        <taxon>Demospongiae</taxon>
        <taxon>Heteroscleromorpha</taxon>
        <taxon>Haplosclerida</taxon>
        <taxon>Niphatidae</taxon>
        <taxon>Amphimedon</taxon>
    </lineage>
</organism>
<proteinExistence type="predicted"/>
<evidence type="ECO:0000313" key="2">
    <source>
        <dbReference type="EnsemblMetazoa" id="Aqu2.1.12050_001"/>
    </source>
</evidence>
<name>A0A1X7TBV5_AMPQE</name>
<dbReference type="AlphaFoldDB" id="A0A1X7TBV5"/>
<feature type="compositionally biased region" description="Polar residues" evidence="1">
    <location>
        <begin position="194"/>
        <end position="205"/>
    </location>
</feature>